<evidence type="ECO:0000313" key="3">
    <source>
        <dbReference type="EMBL" id="KIE12071.1"/>
    </source>
</evidence>
<dbReference type="SUPFAM" id="SSF51735">
    <property type="entry name" value="NAD(P)-binding Rossmann-fold domains"/>
    <property type="match status" value="1"/>
</dbReference>
<evidence type="ECO:0000259" key="1">
    <source>
        <dbReference type="Pfam" id="PF05368"/>
    </source>
</evidence>
<dbReference type="OrthoDB" id="9794300at2"/>
<gene>
    <name evidence="3" type="ORF">DA73_0210740</name>
    <name evidence="2" type="ORF">DA73_0400038105</name>
</gene>
<dbReference type="STRING" id="1479485.DA73_0210740"/>
<dbReference type="InterPro" id="IPR051604">
    <property type="entry name" value="Ergot_Alk_Oxidoreductase"/>
</dbReference>
<evidence type="ECO:0000313" key="2">
    <source>
        <dbReference type="EMBL" id="KAF3890620.1"/>
    </source>
</evidence>
<dbReference type="Gene3D" id="3.90.25.10">
    <property type="entry name" value="UDP-galactose 4-epimerase, domain 1"/>
    <property type="match status" value="1"/>
</dbReference>
<organism evidence="3">
    <name type="scientific">Tolypothrix bouteillei VB521301</name>
    <dbReference type="NCBI Taxonomy" id="1479485"/>
    <lineage>
        <taxon>Bacteria</taxon>
        <taxon>Bacillati</taxon>
        <taxon>Cyanobacteriota</taxon>
        <taxon>Cyanophyceae</taxon>
        <taxon>Nostocales</taxon>
        <taxon>Tolypothrichaceae</taxon>
        <taxon>Tolypothrix</taxon>
    </lineage>
</organism>
<dbReference type="RefSeq" id="WP_038083442.1">
    <property type="nucleotide sequence ID" value="NZ_JHEG04000001.1"/>
</dbReference>
<reference evidence="2" key="2">
    <citation type="submission" date="2019-11" db="EMBL/GenBank/DDBJ databases">
        <title>Improved Assembly of Tolypothrix boutellei genome.</title>
        <authorList>
            <person name="Sarangi A.N."/>
            <person name="Mukherjee M."/>
            <person name="Ghosh S."/>
            <person name="Singh D."/>
            <person name="Das A."/>
            <person name="Kant S."/>
            <person name="Prusty A."/>
            <person name="Tripathy S."/>
        </authorList>
    </citation>
    <scope>NUCLEOTIDE SEQUENCE</scope>
    <source>
        <strain evidence="2">VB521301</strain>
    </source>
</reference>
<name>A0A0C1NGX4_9CYAN</name>
<sequence>MLTILVTGATGNVGQEVIRLLLNQNCQVRAAIRNSDTATEILSVRSTAGFSGHSIDGVPFDFTNPATFATAFQGVDKLFLVRPPNLANVRKQIAPALDAVKLAGIKQVVFLSILGADRNPIVPHSKIERYINLLGIPATFLRASFFMQNLNTTHQEDIKTRGELFLPAGHGKTSFIDVRDIAAVAVRTLMEEGHSQKAYTLTGGEALTYYEVADIFTDVLGKPIHYTNPSIWNFIQRMRDRGLPMDFIMVMVGIYTTARLGLAGHLTPDVEQLLARPPITMQQYVEDYRQFWL</sequence>
<dbReference type="Pfam" id="PF05368">
    <property type="entry name" value="NmrA"/>
    <property type="match status" value="1"/>
</dbReference>
<dbReference type="EMBL" id="JHEG04000001">
    <property type="protein sequence ID" value="KAF3890620.1"/>
    <property type="molecule type" value="Genomic_DNA"/>
</dbReference>
<keyword evidence="4" id="KW-1185">Reference proteome</keyword>
<dbReference type="InterPro" id="IPR008030">
    <property type="entry name" value="NmrA-like"/>
</dbReference>
<dbReference type="PANTHER" id="PTHR43162">
    <property type="match status" value="1"/>
</dbReference>
<accession>A0A0C1NGX4</accession>
<dbReference type="AlphaFoldDB" id="A0A0C1NGX4"/>
<dbReference type="InterPro" id="IPR036291">
    <property type="entry name" value="NAD(P)-bd_dom_sf"/>
</dbReference>
<comment type="caution">
    <text evidence="3">The sequence shown here is derived from an EMBL/GenBank/DDBJ whole genome shotgun (WGS) entry which is preliminary data.</text>
</comment>
<proteinExistence type="predicted"/>
<dbReference type="PANTHER" id="PTHR43162:SF1">
    <property type="entry name" value="PRESTALK A DIFFERENTIATION PROTEIN A"/>
    <property type="match status" value="1"/>
</dbReference>
<dbReference type="Gene3D" id="3.40.50.720">
    <property type="entry name" value="NAD(P)-binding Rossmann-like Domain"/>
    <property type="match status" value="1"/>
</dbReference>
<protein>
    <submittedName>
        <fullName evidence="3">NmrA family transcriptional regulator</fullName>
    </submittedName>
    <submittedName>
        <fullName evidence="2">SDR family oxidoreductase</fullName>
    </submittedName>
</protein>
<reference evidence="3" key="1">
    <citation type="journal article" date="2015" name="Genome Announc.">
        <title>Draft Genome Sequence of Tolypothrix boutellei Strain VB521301.</title>
        <authorList>
            <person name="Chandrababunaidu M.M."/>
            <person name="Singh D."/>
            <person name="Sen D."/>
            <person name="Bhan S."/>
            <person name="Das S."/>
            <person name="Gupta A."/>
            <person name="Adhikary S.P."/>
            <person name="Tripathy S."/>
        </authorList>
    </citation>
    <scope>NUCLEOTIDE SEQUENCE</scope>
    <source>
        <strain evidence="3">VB521301</strain>
    </source>
</reference>
<feature type="domain" description="NmrA-like" evidence="1">
    <location>
        <begin position="3"/>
        <end position="230"/>
    </location>
</feature>
<dbReference type="Proteomes" id="UP000029738">
    <property type="component" value="Unassembled WGS sequence"/>
</dbReference>
<evidence type="ECO:0000313" key="4">
    <source>
        <dbReference type="Proteomes" id="UP000029738"/>
    </source>
</evidence>
<dbReference type="CDD" id="cd05269">
    <property type="entry name" value="TMR_SDR_a"/>
    <property type="match status" value="1"/>
</dbReference>
<dbReference type="EMBL" id="JHEG02000037">
    <property type="protein sequence ID" value="KIE12071.1"/>
    <property type="molecule type" value="Genomic_DNA"/>
</dbReference>